<evidence type="ECO:0000256" key="12">
    <source>
        <dbReference type="ARBA" id="ARBA00022697"/>
    </source>
</evidence>
<evidence type="ECO:0000256" key="3">
    <source>
        <dbReference type="ARBA" id="ARBA00004986"/>
    </source>
</evidence>
<accession>A0A1B1S707</accession>
<dbReference type="RefSeq" id="WP_068959975.1">
    <property type="nucleotide sequence ID" value="NZ_CAJTAP010000025.1"/>
</dbReference>
<dbReference type="FunFam" id="3.30.2130.10:FF:000001">
    <property type="entry name" value="Bifunctional aspartokinase/homoserine dehydrogenase"/>
    <property type="match status" value="1"/>
</dbReference>
<keyword evidence="17" id="KW-0521">NADP</keyword>
<keyword evidence="18" id="KW-0560">Oxidoreductase</keyword>
<dbReference type="Pfam" id="PF22468">
    <property type="entry name" value="ACT_9"/>
    <property type="match status" value="2"/>
</dbReference>
<dbReference type="PANTHER" id="PTHR43070:SF3">
    <property type="entry name" value="HOMOSERINE DEHYDROGENASE"/>
    <property type="match status" value="1"/>
</dbReference>
<dbReference type="Proteomes" id="UP000186351">
    <property type="component" value="Chromosome"/>
</dbReference>
<dbReference type="Gene3D" id="3.40.50.720">
    <property type="entry name" value="NAD(P)-binding Rossmann-like Domain"/>
    <property type="match status" value="1"/>
</dbReference>
<comment type="function">
    <text evidence="24">Bifunctional aspartate kinase and homoserine dehydrogenase that catalyzes the first and the third steps toward the synthesis of lysine, methionine and threonine from aspartate.</text>
</comment>
<dbReference type="PANTHER" id="PTHR43070">
    <property type="match status" value="1"/>
</dbReference>
<evidence type="ECO:0000313" key="29">
    <source>
        <dbReference type="EMBL" id="ANU62582.1"/>
    </source>
</evidence>
<gene>
    <name evidence="29" type="ORF">A4V02_01750</name>
</gene>
<dbReference type="AlphaFoldDB" id="A0A1B1S707"/>
<evidence type="ECO:0000256" key="18">
    <source>
        <dbReference type="ARBA" id="ARBA00023002"/>
    </source>
</evidence>
<dbReference type="GO" id="GO:0046872">
    <property type="term" value="F:metal ion binding"/>
    <property type="evidence" value="ECO:0007669"/>
    <property type="project" value="UniProtKB-KW"/>
</dbReference>
<dbReference type="GO" id="GO:0005524">
    <property type="term" value="F:ATP binding"/>
    <property type="evidence" value="ECO:0007669"/>
    <property type="project" value="UniProtKB-KW"/>
</dbReference>
<keyword evidence="21" id="KW-0457">Lysine biosynthesis</keyword>
<dbReference type="Pfam" id="PF00696">
    <property type="entry name" value="AA_kinase"/>
    <property type="match status" value="1"/>
</dbReference>
<keyword evidence="11" id="KW-0808">Transferase</keyword>
<name>A0A1B1S707_9BACT</name>
<dbReference type="SUPFAM" id="SSF51735">
    <property type="entry name" value="NAD(P)-binding Rossmann-fold domains"/>
    <property type="match status" value="1"/>
</dbReference>
<evidence type="ECO:0000256" key="2">
    <source>
        <dbReference type="ARBA" id="ARBA00004766"/>
    </source>
</evidence>
<keyword evidence="20" id="KW-0915">Sodium</keyword>
<dbReference type="UniPathway" id="UPA00034">
    <property type="reaction ID" value="UER00015"/>
</dbReference>
<dbReference type="KEGG" id="pary:A4V02_01750"/>
<comment type="catalytic activity">
    <reaction evidence="26">
        <text>L-homoserine + NADP(+) = L-aspartate 4-semialdehyde + NADPH + H(+)</text>
        <dbReference type="Rhea" id="RHEA:15761"/>
        <dbReference type="ChEBI" id="CHEBI:15378"/>
        <dbReference type="ChEBI" id="CHEBI:57476"/>
        <dbReference type="ChEBI" id="CHEBI:57783"/>
        <dbReference type="ChEBI" id="CHEBI:58349"/>
        <dbReference type="ChEBI" id="CHEBI:537519"/>
        <dbReference type="EC" id="1.1.1.3"/>
    </reaction>
    <physiologicalReaction direction="right-to-left" evidence="26">
        <dbReference type="Rhea" id="RHEA:15763"/>
    </physiologicalReaction>
</comment>
<evidence type="ECO:0000256" key="9">
    <source>
        <dbReference type="ARBA" id="ARBA00011881"/>
    </source>
</evidence>
<evidence type="ECO:0000256" key="15">
    <source>
        <dbReference type="ARBA" id="ARBA00022777"/>
    </source>
</evidence>
<evidence type="ECO:0000259" key="28">
    <source>
        <dbReference type="PROSITE" id="PS51671"/>
    </source>
</evidence>
<dbReference type="PROSITE" id="PS51671">
    <property type="entry name" value="ACT"/>
    <property type="match status" value="2"/>
</dbReference>
<dbReference type="NCBIfam" id="TIGR00657">
    <property type="entry name" value="asp_kinases"/>
    <property type="match status" value="1"/>
</dbReference>
<keyword evidence="14" id="KW-0547">Nucleotide-binding</keyword>
<dbReference type="GO" id="GO:0009086">
    <property type="term" value="P:methionine biosynthetic process"/>
    <property type="evidence" value="ECO:0007669"/>
    <property type="project" value="UniProtKB-KW"/>
</dbReference>
<dbReference type="InterPro" id="IPR001341">
    <property type="entry name" value="Asp_kinase"/>
</dbReference>
<dbReference type="UniPathway" id="UPA00051">
    <property type="reaction ID" value="UER00462"/>
</dbReference>
<evidence type="ECO:0000256" key="5">
    <source>
        <dbReference type="ARBA" id="ARBA00005062"/>
    </source>
</evidence>
<keyword evidence="15 29" id="KW-0418">Kinase</keyword>
<dbReference type="Gene3D" id="3.30.360.10">
    <property type="entry name" value="Dihydrodipicolinate Reductase, domain 2"/>
    <property type="match status" value="1"/>
</dbReference>
<dbReference type="Gene3D" id="3.30.2130.10">
    <property type="entry name" value="VC0802-like"/>
    <property type="match status" value="1"/>
</dbReference>
<dbReference type="PROSITE" id="PS01042">
    <property type="entry name" value="HOMOSER_DHGENASE"/>
    <property type="match status" value="1"/>
</dbReference>
<comment type="pathway">
    <text evidence="5">Amino-acid biosynthesis; L-methionine biosynthesis via de novo pathway; L-homoserine from L-aspartate: step 3/3.</text>
</comment>
<dbReference type="InterPro" id="IPR036393">
    <property type="entry name" value="AceGlu_kinase-like_sf"/>
</dbReference>
<evidence type="ECO:0000256" key="22">
    <source>
        <dbReference type="ARBA" id="ARBA00023167"/>
    </source>
</evidence>
<evidence type="ECO:0000256" key="25">
    <source>
        <dbReference type="ARBA" id="ARBA00048561"/>
    </source>
</evidence>
<dbReference type="EMBL" id="CP015402">
    <property type="protein sequence ID" value="ANU62582.1"/>
    <property type="molecule type" value="Genomic_DNA"/>
</dbReference>
<dbReference type="InterPro" id="IPR049638">
    <property type="entry name" value="AK-HD"/>
</dbReference>
<dbReference type="SUPFAM" id="SSF53633">
    <property type="entry name" value="Carbamate kinase-like"/>
    <property type="match status" value="1"/>
</dbReference>
<evidence type="ECO:0000256" key="27">
    <source>
        <dbReference type="ARBA" id="ARBA00049031"/>
    </source>
</evidence>
<dbReference type="InterPro" id="IPR019811">
    <property type="entry name" value="HDH_CS"/>
</dbReference>
<dbReference type="Pfam" id="PF00742">
    <property type="entry name" value="Homoserine_dh"/>
    <property type="match status" value="1"/>
</dbReference>
<sequence>MKVMKFGGTSVGTIESLRNVKAIVESCDEPVVVVVSALGGITDQLIATARLAAAGDIAHLESYARIVERHRQVIDGIVPEAFKLEVLSIVNPLLEELGNIYRGVSLIRDLSQRTLDIIVSYGERISSVIVSRVIEGAVHIDSRTFIKTVKQWDKHVLDNDATQPLIHERFDNLNAKVVVVPGFIASDAEGNVTNLGRGGSDYTAAIIAAALDARVLEIWTDVDGFMTADPRVISGALVIDRLSFTEAMELCNFGAKVIYPPTIYPVFHKNIPIVIKNTFNPSAAGTWISEQEPSPEGKAIKGISSINDTCLVTIKGLGMVGVIGINSRIFNALAQNGISVFLVSQAASENNISFAVRNADADHAIQVLNQEFAAELKSGTLSEIVAEPNLATVAIVGENMKHTGGIAGKLFNVLGRNGISVIACAQGASETNISFVIEHDDLRKALNVIHDSFFLSDTQVLNLFVVGTGNVGRHLLSQIHAQQENLLENKALRLRIVGIANSRKCIFDREGIDIDRTDYLLENSTIDATPENLKKEIIGMNIFNSVFVDCTASPKIAELYYDLLSHNINVVAANKIAASGDYEGYRRMKRVARKKDVKFLFETNVGAGLPIINTINNLINSGDRILRIEAVLSGTLNYIFNVLSPEIPMSRAIEMACEAGYAEPDPRIDLSGRDVMRKLVILAREAGYPTSQDDVECRLFLPESCFEGSIDDFFTKVKELDGMFEKMRAQAEKDGEHFRFAAVLDHGKVSVGLRTVDSAHPFYHLEGSNNVILLTTERYNEYPMVIKGYGAGAEVTAAGVFSDIIGIANIR</sequence>
<dbReference type="UniPathway" id="UPA00050">
    <property type="reaction ID" value="UER00063"/>
</dbReference>
<organism evidence="29 30">
    <name type="scientific">Muribaculum intestinale</name>
    <dbReference type="NCBI Taxonomy" id="1796646"/>
    <lineage>
        <taxon>Bacteria</taxon>
        <taxon>Pseudomonadati</taxon>
        <taxon>Bacteroidota</taxon>
        <taxon>Bacteroidia</taxon>
        <taxon>Bacteroidales</taxon>
        <taxon>Muribaculaceae</taxon>
        <taxon>Muribaculum</taxon>
    </lineage>
</organism>
<proteinExistence type="inferred from homology"/>
<keyword evidence="30" id="KW-1185">Reference proteome</keyword>
<keyword evidence="16" id="KW-0067">ATP-binding</keyword>
<dbReference type="InterPro" id="IPR011147">
    <property type="entry name" value="Bifunc_Aspkin/hSer_DH"/>
</dbReference>
<dbReference type="InterPro" id="IPR002912">
    <property type="entry name" value="ACT_dom"/>
</dbReference>
<dbReference type="GO" id="GO:0009090">
    <property type="term" value="P:homoserine biosynthetic process"/>
    <property type="evidence" value="ECO:0007669"/>
    <property type="project" value="UniProtKB-ARBA"/>
</dbReference>
<dbReference type="SUPFAM" id="SSF55021">
    <property type="entry name" value="ACT-like"/>
    <property type="match status" value="2"/>
</dbReference>
<evidence type="ECO:0000256" key="24">
    <source>
        <dbReference type="ARBA" id="ARBA00044938"/>
    </source>
</evidence>
<dbReference type="GO" id="GO:0004412">
    <property type="term" value="F:homoserine dehydrogenase activity"/>
    <property type="evidence" value="ECO:0007669"/>
    <property type="project" value="UniProtKB-EC"/>
</dbReference>
<keyword evidence="19" id="KW-0520">NAD</keyword>
<dbReference type="PIRSF" id="PIRSF000727">
    <property type="entry name" value="ThrA"/>
    <property type="match status" value="1"/>
</dbReference>
<keyword evidence="10" id="KW-0028">Amino-acid biosynthesis</keyword>
<comment type="subunit">
    <text evidence="9">Homotetramer.</text>
</comment>
<dbReference type="InterPro" id="IPR045865">
    <property type="entry name" value="ACT-like_dom_sf"/>
</dbReference>
<evidence type="ECO:0000256" key="8">
    <source>
        <dbReference type="ARBA" id="ARBA00010046"/>
    </source>
</evidence>
<evidence type="ECO:0000256" key="16">
    <source>
        <dbReference type="ARBA" id="ARBA00022840"/>
    </source>
</evidence>
<dbReference type="Pfam" id="PF03447">
    <property type="entry name" value="NAD_binding_3"/>
    <property type="match status" value="1"/>
</dbReference>
<dbReference type="SUPFAM" id="SSF55347">
    <property type="entry name" value="Glyceraldehyde-3-phosphate dehydrogenase-like, C-terminal domain"/>
    <property type="match status" value="1"/>
</dbReference>
<dbReference type="GO" id="GO:0050661">
    <property type="term" value="F:NADP binding"/>
    <property type="evidence" value="ECO:0007669"/>
    <property type="project" value="InterPro"/>
</dbReference>
<comment type="pathway">
    <text evidence="4">Amino-acid biosynthesis; L-threonine biosynthesis; L-threonine from L-aspartate: step 3/5.</text>
</comment>
<dbReference type="CDD" id="cd04243">
    <property type="entry name" value="AAK_AK-HSDH-like"/>
    <property type="match status" value="1"/>
</dbReference>
<evidence type="ECO:0000256" key="1">
    <source>
        <dbReference type="ARBA" id="ARBA00001920"/>
    </source>
</evidence>
<keyword evidence="23" id="KW-0511">Multifunctional enzyme</keyword>
<dbReference type="GO" id="GO:0009088">
    <property type="term" value="P:threonine biosynthetic process"/>
    <property type="evidence" value="ECO:0007669"/>
    <property type="project" value="UniProtKB-UniPathway"/>
</dbReference>
<dbReference type="STRING" id="1796646.A4V02_01750"/>
<dbReference type="NCBIfam" id="NF006959">
    <property type="entry name" value="PRK09436.1"/>
    <property type="match status" value="1"/>
</dbReference>
<dbReference type="Gene3D" id="1.20.120.1320">
    <property type="entry name" value="Aspartokinase, catalytic domain"/>
    <property type="match status" value="1"/>
</dbReference>
<dbReference type="GO" id="GO:0009089">
    <property type="term" value="P:lysine biosynthetic process via diaminopimelate"/>
    <property type="evidence" value="ECO:0007669"/>
    <property type="project" value="UniProtKB-UniPathway"/>
</dbReference>
<keyword evidence="13" id="KW-0479">Metal-binding</keyword>
<comment type="pathway">
    <text evidence="3">Amino-acid biosynthesis; L-methionine biosynthesis via de novo pathway; L-homoserine from L-aspartate: step 1/3.</text>
</comment>
<evidence type="ECO:0000256" key="6">
    <source>
        <dbReference type="ARBA" id="ARBA00005139"/>
    </source>
</evidence>
<dbReference type="InterPro" id="IPR036291">
    <property type="entry name" value="NAD(P)-bd_dom_sf"/>
</dbReference>
<keyword evidence="12" id="KW-0791">Threonine biosynthesis</keyword>
<dbReference type="InterPro" id="IPR018042">
    <property type="entry name" value="Aspartate_kinase_CS"/>
</dbReference>
<dbReference type="InterPro" id="IPR042199">
    <property type="entry name" value="AsparK_Bifunc_asparK/hSer_DH"/>
</dbReference>
<dbReference type="CDD" id="cd04921">
    <property type="entry name" value="ACT_AKi-HSDH-ThrA-like_1"/>
    <property type="match status" value="1"/>
</dbReference>
<dbReference type="OrthoDB" id="9799110at2"/>
<dbReference type="GO" id="GO:0004072">
    <property type="term" value="F:aspartate kinase activity"/>
    <property type="evidence" value="ECO:0007669"/>
    <property type="project" value="UniProtKB-EC"/>
</dbReference>
<comment type="cofactor">
    <cofactor evidence="1">
        <name>a metal cation</name>
        <dbReference type="ChEBI" id="CHEBI:25213"/>
    </cofactor>
</comment>
<dbReference type="FunFam" id="3.30.360.10:FF:000006">
    <property type="entry name" value="Bifunctional aspartokinase/homoserine dehydrogenase"/>
    <property type="match status" value="1"/>
</dbReference>
<evidence type="ECO:0000256" key="26">
    <source>
        <dbReference type="ARBA" id="ARBA00048841"/>
    </source>
</evidence>
<comment type="pathway">
    <text evidence="6">Amino-acid biosynthesis; L-threonine biosynthesis; L-threonine from L-aspartate: step 1/5.</text>
</comment>
<comment type="pathway">
    <text evidence="2">Amino-acid biosynthesis; L-lysine biosynthesis via DAP pathway; (S)-tetrahydrodipicolinate from L-aspartate: step 1/4.</text>
</comment>
<keyword evidence="22" id="KW-0486">Methionine biosynthesis</keyword>
<comment type="catalytic activity">
    <reaction evidence="25">
        <text>L-aspartate + ATP = 4-phospho-L-aspartate + ADP</text>
        <dbReference type="Rhea" id="RHEA:23776"/>
        <dbReference type="ChEBI" id="CHEBI:29991"/>
        <dbReference type="ChEBI" id="CHEBI:30616"/>
        <dbReference type="ChEBI" id="CHEBI:57535"/>
        <dbReference type="ChEBI" id="CHEBI:456216"/>
        <dbReference type="EC" id="2.7.2.4"/>
    </reaction>
    <physiologicalReaction direction="left-to-right" evidence="25">
        <dbReference type="Rhea" id="RHEA:23777"/>
    </physiologicalReaction>
</comment>
<evidence type="ECO:0000256" key="13">
    <source>
        <dbReference type="ARBA" id="ARBA00022723"/>
    </source>
</evidence>
<dbReference type="InterPro" id="IPR054352">
    <property type="entry name" value="ACT_Aspartokinase"/>
</dbReference>
<evidence type="ECO:0000256" key="10">
    <source>
        <dbReference type="ARBA" id="ARBA00022605"/>
    </source>
</evidence>
<evidence type="ECO:0000256" key="7">
    <source>
        <dbReference type="ARBA" id="ARBA00007952"/>
    </source>
</evidence>
<feature type="domain" description="ACT" evidence="28">
    <location>
        <begin position="395"/>
        <end position="473"/>
    </location>
</feature>
<comment type="similarity">
    <text evidence="7">In the C-terminal section; belongs to the homoserine dehydrogenase family.</text>
</comment>
<reference evidence="30" key="1">
    <citation type="submission" date="2016-04" db="EMBL/GenBank/DDBJ databases">
        <title>Complete Genome Sequences of Twelve Strains of a Stable Defined Moderately Diverse Mouse Microbiota 2 (sDMDMm2).</title>
        <authorList>
            <person name="Uchimura Y."/>
            <person name="Wyss M."/>
            <person name="Brugiroux S."/>
            <person name="Limenitakis J.P."/>
            <person name="Stecher B."/>
            <person name="McCoy K.D."/>
            <person name="Macpherson A.J."/>
        </authorList>
    </citation>
    <scope>NUCLEOTIDE SEQUENCE [LARGE SCALE GENOMIC DNA]</scope>
    <source>
        <strain evidence="30">YL27</strain>
    </source>
</reference>
<evidence type="ECO:0000256" key="14">
    <source>
        <dbReference type="ARBA" id="ARBA00022741"/>
    </source>
</evidence>
<accession>A0A1Z2XET4</accession>
<evidence type="ECO:0000256" key="19">
    <source>
        <dbReference type="ARBA" id="ARBA00023027"/>
    </source>
</evidence>
<dbReference type="InterPro" id="IPR001048">
    <property type="entry name" value="Asp/Glu/Uridylate_kinase"/>
</dbReference>
<evidence type="ECO:0000256" key="11">
    <source>
        <dbReference type="ARBA" id="ARBA00022679"/>
    </source>
</evidence>
<comment type="catalytic activity">
    <reaction evidence="27">
        <text>L-homoserine + NAD(+) = L-aspartate 4-semialdehyde + NADH + H(+)</text>
        <dbReference type="Rhea" id="RHEA:15757"/>
        <dbReference type="ChEBI" id="CHEBI:15378"/>
        <dbReference type="ChEBI" id="CHEBI:57476"/>
        <dbReference type="ChEBI" id="CHEBI:57540"/>
        <dbReference type="ChEBI" id="CHEBI:57945"/>
        <dbReference type="ChEBI" id="CHEBI:537519"/>
        <dbReference type="EC" id="1.1.1.3"/>
    </reaction>
    <physiologicalReaction direction="right-to-left" evidence="27">
        <dbReference type="Rhea" id="RHEA:15759"/>
    </physiologicalReaction>
</comment>
<evidence type="ECO:0000313" key="30">
    <source>
        <dbReference type="Proteomes" id="UP000186351"/>
    </source>
</evidence>
<dbReference type="Gene3D" id="3.40.1160.10">
    <property type="entry name" value="Acetylglutamate kinase-like"/>
    <property type="match status" value="1"/>
</dbReference>
<feature type="domain" description="ACT" evidence="28">
    <location>
        <begin position="314"/>
        <end position="393"/>
    </location>
</feature>
<dbReference type="InterPro" id="IPR001342">
    <property type="entry name" value="HDH_cat"/>
</dbReference>
<protein>
    <submittedName>
        <fullName evidence="29">Bifunctional aspartate kinase/homoserine dehydrogenase I</fullName>
    </submittedName>
</protein>
<evidence type="ECO:0000256" key="20">
    <source>
        <dbReference type="ARBA" id="ARBA00023053"/>
    </source>
</evidence>
<evidence type="ECO:0000256" key="17">
    <source>
        <dbReference type="ARBA" id="ARBA00022857"/>
    </source>
</evidence>
<dbReference type="InterPro" id="IPR005106">
    <property type="entry name" value="Asp/hSer_DH_NAD-bd"/>
</dbReference>
<comment type="similarity">
    <text evidence="8">In the N-terminal section; belongs to the aspartokinase family.</text>
</comment>
<evidence type="ECO:0000256" key="21">
    <source>
        <dbReference type="ARBA" id="ARBA00023154"/>
    </source>
</evidence>
<dbReference type="PROSITE" id="PS00324">
    <property type="entry name" value="ASPARTOKINASE"/>
    <property type="match status" value="1"/>
</dbReference>
<dbReference type="GeneID" id="65535562"/>
<evidence type="ECO:0000256" key="23">
    <source>
        <dbReference type="ARBA" id="ARBA00023268"/>
    </source>
</evidence>
<evidence type="ECO:0000256" key="4">
    <source>
        <dbReference type="ARBA" id="ARBA00005056"/>
    </source>
</evidence>